<keyword evidence="8 15" id="KW-0460">Magnesium</keyword>
<evidence type="ECO:0000256" key="3">
    <source>
        <dbReference type="ARBA" id="ARBA00008109"/>
    </source>
</evidence>
<dbReference type="GO" id="GO:0045332">
    <property type="term" value="P:phospholipid translocation"/>
    <property type="evidence" value="ECO:0007669"/>
    <property type="project" value="TreeGrafter"/>
</dbReference>
<feature type="binding site" evidence="14">
    <location>
        <position position="374"/>
    </location>
    <ligand>
        <name>ATP</name>
        <dbReference type="ChEBI" id="CHEBI:30616"/>
    </ligand>
</feature>
<feature type="binding site" evidence="14">
    <location>
        <position position="375"/>
    </location>
    <ligand>
        <name>ATP</name>
        <dbReference type="ChEBI" id="CHEBI:30616"/>
    </ligand>
</feature>
<comment type="catalytic activity">
    <reaction evidence="12 16">
        <text>ATP + H2O + phospholipidSide 1 = ADP + phosphate + phospholipidSide 2.</text>
        <dbReference type="EC" id="7.6.2.1"/>
    </reaction>
</comment>
<dbReference type="InterPro" id="IPR008250">
    <property type="entry name" value="ATPase_P-typ_transduc_dom_A_sf"/>
</dbReference>
<dbReference type="AlphaFoldDB" id="A0A067BMR7"/>
<dbReference type="PANTHER" id="PTHR24092:SF150">
    <property type="entry name" value="PHOSPHOLIPID-TRANSPORTING ATPASE"/>
    <property type="match status" value="1"/>
</dbReference>
<evidence type="ECO:0000256" key="14">
    <source>
        <dbReference type="PIRSR" id="PIRSR606539-2"/>
    </source>
</evidence>
<protein>
    <recommendedName>
        <fullName evidence="16">Phospholipid-transporting ATPase</fullName>
        <ecNumber evidence="16">7.6.2.1</ecNumber>
    </recommendedName>
</protein>
<feature type="transmembrane region" description="Helical" evidence="16">
    <location>
        <begin position="981"/>
        <end position="998"/>
    </location>
</feature>
<keyword evidence="11 16" id="KW-0472">Membrane</keyword>
<evidence type="ECO:0000259" key="18">
    <source>
        <dbReference type="Pfam" id="PF16209"/>
    </source>
</evidence>
<dbReference type="KEGG" id="spar:SPRG_15333"/>
<evidence type="ECO:0000256" key="9">
    <source>
        <dbReference type="ARBA" id="ARBA00022967"/>
    </source>
</evidence>
<evidence type="ECO:0000259" key="19">
    <source>
        <dbReference type="Pfam" id="PF16212"/>
    </source>
</evidence>
<keyword evidence="21" id="KW-1185">Reference proteome</keyword>
<dbReference type="OrthoDB" id="377733at2759"/>
<comment type="subcellular location">
    <subcellularLocation>
        <location evidence="2">Endomembrane system</location>
    </subcellularLocation>
    <subcellularLocation>
        <location evidence="1 16">Membrane</location>
        <topology evidence="1 16">Multi-pass membrane protein</topology>
    </subcellularLocation>
</comment>
<dbReference type="Gene3D" id="2.70.150.10">
    <property type="entry name" value="Calcium-transporting ATPase, cytoplasmic transduction domain A"/>
    <property type="match status" value="1"/>
</dbReference>
<evidence type="ECO:0000259" key="17">
    <source>
        <dbReference type="Pfam" id="PF00122"/>
    </source>
</evidence>
<feature type="binding site" evidence="14">
    <location>
        <position position="684"/>
    </location>
    <ligand>
        <name>ATP</name>
        <dbReference type="ChEBI" id="CHEBI:30616"/>
    </ligand>
</feature>
<gene>
    <name evidence="20" type="ORF">SPRG_15333</name>
</gene>
<dbReference type="InterPro" id="IPR059000">
    <property type="entry name" value="ATPase_P-type_domA"/>
</dbReference>
<accession>A0A067BMR7</accession>
<evidence type="ECO:0000256" key="8">
    <source>
        <dbReference type="ARBA" id="ARBA00022842"/>
    </source>
</evidence>
<comment type="similarity">
    <text evidence="3 16">Belongs to the cation transport ATPase (P-type) (TC 3.A.3) family. Type IV subfamily.</text>
</comment>
<evidence type="ECO:0000313" key="21">
    <source>
        <dbReference type="Proteomes" id="UP000030745"/>
    </source>
</evidence>
<dbReference type="InterPro" id="IPR001757">
    <property type="entry name" value="P_typ_ATPase"/>
</dbReference>
<dbReference type="Pfam" id="PF13246">
    <property type="entry name" value="Cation_ATPase"/>
    <property type="match status" value="1"/>
</dbReference>
<feature type="binding site" evidence="14">
    <location>
        <position position="808"/>
    </location>
    <ligand>
        <name>ATP</name>
        <dbReference type="ChEBI" id="CHEBI:30616"/>
    </ligand>
</feature>
<dbReference type="GO" id="GO:0140326">
    <property type="term" value="F:ATPase-coupled intramembrane lipid transporter activity"/>
    <property type="evidence" value="ECO:0007669"/>
    <property type="project" value="UniProtKB-EC"/>
</dbReference>
<dbReference type="PANTHER" id="PTHR24092">
    <property type="entry name" value="PROBABLE PHOSPHOLIPID-TRANSPORTING ATPASE"/>
    <property type="match status" value="1"/>
</dbReference>
<keyword evidence="5 15" id="KW-0479">Metal-binding</keyword>
<dbReference type="GO" id="GO:0000287">
    <property type="term" value="F:magnesium ion binding"/>
    <property type="evidence" value="ECO:0007669"/>
    <property type="project" value="UniProtKB-UniRule"/>
</dbReference>
<dbReference type="EMBL" id="KK583347">
    <property type="protein sequence ID" value="KDO19518.1"/>
    <property type="molecule type" value="Genomic_DNA"/>
</dbReference>
<dbReference type="GO" id="GO:0005886">
    <property type="term" value="C:plasma membrane"/>
    <property type="evidence" value="ECO:0007669"/>
    <property type="project" value="TreeGrafter"/>
</dbReference>
<feature type="binding site" evidence="15">
    <location>
        <position position="808"/>
    </location>
    <ligand>
        <name>Mg(2+)</name>
        <dbReference type="ChEBI" id="CHEBI:18420"/>
    </ligand>
</feature>
<dbReference type="GeneID" id="24137071"/>
<feature type="transmembrane region" description="Helical" evidence="16">
    <location>
        <begin position="935"/>
        <end position="961"/>
    </location>
</feature>
<evidence type="ECO:0000256" key="12">
    <source>
        <dbReference type="ARBA" id="ARBA00034036"/>
    </source>
</evidence>
<dbReference type="InterPro" id="IPR044492">
    <property type="entry name" value="P_typ_ATPase_HD_dom"/>
</dbReference>
<feature type="binding site" evidence="14">
    <location>
        <position position="546"/>
    </location>
    <ligand>
        <name>ATP</name>
        <dbReference type="ChEBI" id="CHEBI:30616"/>
    </ligand>
</feature>
<dbReference type="SUPFAM" id="SSF81653">
    <property type="entry name" value="Calcium ATPase, transduction domain A"/>
    <property type="match status" value="1"/>
</dbReference>
<feature type="active site" description="4-aspartylphosphate intermediate" evidence="13">
    <location>
        <position position="373"/>
    </location>
</feature>
<evidence type="ECO:0000256" key="15">
    <source>
        <dbReference type="PIRSR" id="PIRSR606539-3"/>
    </source>
</evidence>
<organism evidence="20 21">
    <name type="scientific">Saprolegnia parasitica (strain CBS 223.65)</name>
    <dbReference type="NCBI Taxonomy" id="695850"/>
    <lineage>
        <taxon>Eukaryota</taxon>
        <taxon>Sar</taxon>
        <taxon>Stramenopiles</taxon>
        <taxon>Oomycota</taxon>
        <taxon>Saprolegniomycetes</taxon>
        <taxon>Saprolegniales</taxon>
        <taxon>Saprolegniaceae</taxon>
        <taxon>Saprolegnia</taxon>
    </lineage>
</organism>
<comment type="cofactor">
    <cofactor evidence="15">
        <name>Mg(2+)</name>
        <dbReference type="ChEBI" id="CHEBI:18420"/>
    </cofactor>
</comment>
<evidence type="ECO:0000313" key="20">
    <source>
        <dbReference type="EMBL" id="KDO19518.1"/>
    </source>
</evidence>
<feature type="binding site" evidence="14">
    <location>
        <position position="778"/>
    </location>
    <ligand>
        <name>ATP</name>
        <dbReference type="ChEBI" id="CHEBI:30616"/>
    </ligand>
</feature>
<dbReference type="PROSITE" id="PS00154">
    <property type="entry name" value="ATPASE_E1_E2"/>
    <property type="match status" value="1"/>
</dbReference>
<dbReference type="SUPFAM" id="SSF81665">
    <property type="entry name" value="Calcium ATPase, transmembrane domain M"/>
    <property type="match status" value="1"/>
</dbReference>
<dbReference type="RefSeq" id="XP_012209782.1">
    <property type="nucleotide sequence ID" value="XM_012354392.1"/>
</dbReference>
<evidence type="ECO:0000256" key="6">
    <source>
        <dbReference type="ARBA" id="ARBA00022741"/>
    </source>
</evidence>
<dbReference type="InterPro" id="IPR032631">
    <property type="entry name" value="P-type_ATPase_N"/>
</dbReference>
<dbReference type="SFLD" id="SFLDG00002">
    <property type="entry name" value="C1.7:_P-type_atpase_like"/>
    <property type="match status" value="1"/>
</dbReference>
<name>A0A067BMR7_SAPPC</name>
<evidence type="ECO:0000256" key="10">
    <source>
        <dbReference type="ARBA" id="ARBA00022989"/>
    </source>
</evidence>
<dbReference type="NCBIfam" id="TIGR01494">
    <property type="entry name" value="ATPase_P-type"/>
    <property type="match status" value="1"/>
</dbReference>
<dbReference type="InterPro" id="IPR032630">
    <property type="entry name" value="P_typ_ATPase_c"/>
</dbReference>
<feature type="binding site" evidence="15">
    <location>
        <position position="804"/>
    </location>
    <ligand>
        <name>Mg(2+)</name>
        <dbReference type="ChEBI" id="CHEBI:18420"/>
    </ligand>
</feature>
<dbReference type="InterPro" id="IPR018303">
    <property type="entry name" value="ATPase_P-typ_P_site"/>
</dbReference>
<dbReference type="InterPro" id="IPR036412">
    <property type="entry name" value="HAD-like_sf"/>
</dbReference>
<dbReference type="SFLD" id="SFLDS00003">
    <property type="entry name" value="Haloacid_Dehalogenase"/>
    <property type="match status" value="1"/>
</dbReference>
<dbReference type="STRING" id="695850.A0A067BMR7"/>
<dbReference type="Pfam" id="PF16209">
    <property type="entry name" value="PhoLip_ATPase_N"/>
    <property type="match status" value="1"/>
</dbReference>
<feature type="domain" description="P-type ATPase C-terminal" evidence="19">
    <location>
        <begin position="830"/>
        <end position="1071"/>
    </location>
</feature>
<dbReference type="InterPro" id="IPR023298">
    <property type="entry name" value="ATPase_P-typ_TM_dom_sf"/>
</dbReference>
<feature type="binding site" evidence="14">
    <location>
        <position position="683"/>
    </location>
    <ligand>
        <name>ATP</name>
        <dbReference type="ChEBI" id="CHEBI:30616"/>
    </ligand>
</feature>
<feature type="transmembrane region" description="Helical" evidence="16">
    <location>
        <begin position="58"/>
        <end position="79"/>
    </location>
</feature>
<dbReference type="InterPro" id="IPR006539">
    <property type="entry name" value="P-type_ATPase_IV"/>
</dbReference>
<keyword evidence="7 14" id="KW-0067">ATP-binding</keyword>
<feature type="domain" description="P-type ATPase N-terminal" evidence="18">
    <location>
        <begin position="13"/>
        <end position="66"/>
    </location>
</feature>
<reference evidence="20 21" key="1">
    <citation type="journal article" date="2013" name="PLoS Genet.">
        <title>Distinctive expansion of potential virulence genes in the genome of the oomycete fish pathogen Saprolegnia parasitica.</title>
        <authorList>
            <person name="Jiang R.H."/>
            <person name="de Bruijn I."/>
            <person name="Haas B.J."/>
            <person name="Belmonte R."/>
            <person name="Lobach L."/>
            <person name="Christie J."/>
            <person name="van den Ackerveken G."/>
            <person name="Bottin A."/>
            <person name="Bulone V."/>
            <person name="Diaz-Moreno S.M."/>
            <person name="Dumas B."/>
            <person name="Fan L."/>
            <person name="Gaulin E."/>
            <person name="Govers F."/>
            <person name="Grenville-Briggs L.J."/>
            <person name="Horner N.R."/>
            <person name="Levin J.Z."/>
            <person name="Mammella M."/>
            <person name="Meijer H.J."/>
            <person name="Morris P."/>
            <person name="Nusbaum C."/>
            <person name="Oome S."/>
            <person name="Phillips A.J."/>
            <person name="van Rooyen D."/>
            <person name="Rzeszutek E."/>
            <person name="Saraiva M."/>
            <person name="Secombes C.J."/>
            <person name="Seidl M.F."/>
            <person name="Snel B."/>
            <person name="Stassen J.H."/>
            <person name="Sykes S."/>
            <person name="Tripathy S."/>
            <person name="van den Berg H."/>
            <person name="Vega-Arreguin J.C."/>
            <person name="Wawra S."/>
            <person name="Young S.K."/>
            <person name="Zeng Q."/>
            <person name="Dieguez-Uribeondo J."/>
            <person name="Russ C."/>
            <person name="Tyler B.M."/>
            <person name="van West P."/>
        </authorList>
    </citation>
    <scope>NUCLEOTIDE SEQUENCE [LARGE SCALE GENOMIC DNA]</scope>
    <source>
        <strain evidence="20 21">CBS 223.65</strain>
    </source>
</reference>
<dbReference type="Pfam" id="PF16212">
    <property type="entry name" value="PhoLip_ATPase_C"/>
    <property type="match status" value="1"/>
</dbReference>
<keyword evidence="10 16" id="KW-1133">Transmembrane helix</keyword>
<evidence type="ECO:0000256" key="11">
    <source>
        <dbReference type="ARBA" id="ARBA00023136"/>
    </source>
</evidence>
<feature type="domain" description="P-type ATPase A" evidence="17">
    <location>
        <begin position="98"/>
        <end position="161"/>
    </location>
</feature>
<feature type="binding site" evidence="14">
    <location>
        <position position="685"/>
    </location>
    <ligand>
        <name>ATP</name>
        <dbReference type="ChEBI" id="CHEBI:30616"/>
    </ligand>
</feature>
<evidence type="ECO:0000256" key="7">
    <source>
        <dbReference type="ARBA" id="ARBA00022840"/>
    </source>
</evidence>
<evidence type="ECO:0000256" key="13">
    <source>
        <dbReference type="PIRSR" id="PIRSR606539-1"/>
    </source>
</evidence>
<evidence type="ECO:0000256" key="4">
    <source>
        <dbReference type="ARBA" id="ARBA00022692"/>
    </source>
</evidence>
<dbReference type="OMA" id="XPFLSYQ"/>
<feature type="binding site" evidence="14">
    <location>
        <position position="784"/>
    </location>
    <ligand>
        <name>ATP</name>
        <dbReference type="ChEBI" id="CHEBI:30616"/>
    </ligand>
</feature>
<feature type="transmembrane region" description="Helical" evidence="16">
    <location>
        <begin position="26"/>
        <end position="52"/>
    </location>
</feature>
<dbReference type="SFLD" id="SFLDF00027">
    <property type="entry name" value="p-type_atpase"/>
    <property type="match status" value="1"/>
</dbReference>
<dbReference type="SUPFAM" id="SSF56784">
    <property type="entry name" value="HAD-like"/>
    <property type="match status" value="1"/>
</dbReference>
<dbReference type="SUPFAM" id="SSF81660">
    <property type="entry name" value="Metal cation-transporting ATPase, ATP-binding domain N"/>
    <property type="match status" value="1"/>
</dbReference>
<dbReference type="EC" id="7.6.2.1" evidence="16"/>
<feature type="binding site" evidence="14">
    <location>
        <position position="498"/>
    </location>
    <ligand>
        <name>ATP</name>
        <dbReference type="ChEBI" id="CHEBI:30616"/>
    </ligand>
</feature>
<keyword evidence="6 14" id="KW-0547">Nucleotide-binding</keyword>
<keyword evidence="9 16" id="KW-1278">Translocase</keyword>
<dbReference type="InterPro" id="IPR023214">
    <property type="entry name" value="HAD_sf"/>
</dbReference>
<dbReference type="Gene3D" id="3.40.50.1000">
    <property type="entry name" value="HAD superfamily/HAD-like"/>
    <property type="match status" value="1"/>
</dbReference>
<dbReference type="NCBIfam" id="TIGR01652">
    <property type="entry name" value="ATPase-Plipid"/>
    <property type="match status" value="1"/>
</dbReference>
<proteinExistence type="inferred from homology"/>
<dbReference type="GO" id="GO:0016887">
    <property type="term" value="F:ATP hydrolysis activity"/>
    <property type="evidence" value="ECO:0007669"/>
    <property type="project" value="InterPro"/>
</dbReference>
<feature type="binding site" evidence="15">
    <location>
        <position position="373"/>
    </location>
    <ligand>
        <name>Mg(2+)</name>
        <dbReference type="ChEBI" id="CHEBI:18420"/>
    </ligand>
</feature>
<keyword evidence="4 16" id="KW-0812">Transmembrane</keyword>
<evidence type="ECO:0000256" key="16">
    <source>
        <dbReference type="RuleBase" id="RU362033"/>
    </source>
</evidence>
<dbReference type="InterPro" id="IPR023299">
    <property type="entry name" value="ATPase_P-typ_cyto_dom_N"/>
</dbReference>
<feature type="binding site" evidence="14">
    <location>
        <position position="807"/>
    </location>
    <ligand>
        <name>ATP</name>
        <dbReference type="ChEBI" id="CHEBI:30616"/>
    </ligand>
</feature>
<feature type="binding site" evidence="14">
    <location>
        <position position="569"/>
    </location>
    <ligand>
        <name>ATP</name>
        <dbReference type="ChEBI" id="CHEBI:30616"/>
    </ligand>
</feature>
<feature type="transmembrane region" description="Helical" evidence="16">
    <location>
        <begin position="259"/>
        <end position="282"/>
    </location>
</feature>
<dbReference type="Pfam" id="PF00122">
    <property type="entry name" value="E1-E2_ATPase"/>
    <property type="match status" value="1"/>
</dbReference>
<evidence type="ECO:0000256" key="1">
    <source>
        <dbReference type="ARBA" id="ARBA00004141"/>
    </source>
</evidence>
<evidence type="ECO:0000256" key="5">
    <source>
        <dbReference type="ARBA" id="ARBA00022723"/>
    </source>
</evidence>
<evidence type="ECO:0000256" key="2">
    <source>
        <dbReference type="ARBA" id="ARBA00004308"/>
    </source>
</evidence>
<feature type="binding site" evidence="14">
    <location>
        <position position="373"/>
    </location>
    <ligand>
        <name>ATP</name>
        <dbReference type="ChEBI" id="CHEBI:30616"/>
    </ligand>
</feature>
<dbReference type="PRINTS" id="PR00119">
    <property type="entry name" value="CATATPASE"/>
</dbReference>
<dbReference type="GO" id="GO:0005524">
    <property type="term" value="F:ATP binding"/>
    <property type="evidence" value="ECO:0007669"/>
    <property type="project" value="UniProtKB-UniRule"/>
</dbReference>
<feature type="binding site" evidence="14">
    <location>
        <position position="603"/>
    </location>
    <ligand>
        <name>ATP</name>
        <dbReference type="ChEBI" id="CHEBI:30616"/>
    </ligand>
</feature>
<feature type="binding site" evidence="15">
    <location>
        <position position="375"/>
    </location>
    <ligand>
        <name>Mg(2+)</name>
        <dbReference type="ChEBI" id="CHEBI:18420"/>
    </ligand>
</feature>
<dbReference type="Gene3D" id="3.40.1110.10">
    <property type="entry name" value="Calcium-transporting ATPase, cytoplasmic domain N"/>
    <property type="match status" value="1"/>
</dbReference>
<dbReference type="FunFam" id="3.40.50.1000:FF:000014">
    <property type="entry name" value="Phospholipid-transporting ATPase"/>
    <property type="match status" value="1"/>
</dbReference>
<sequence>MDLRVVDPAAPGNFASNQMRTSKYTLLNFLPVALYLAFRLSTNFYFLIIAVLQSWSTISPVGPMTAVTPLVLVVGIVLLREAIEDHNRHVLDEKTNTTPIQVLRKGQLLSVTWQDICVGDMVEIHDKESFPADGLLLATSEENGACLIDTSNLDGEANLKTRIALPATMGFSIQSPIPAFQVKCESPNVDLYKFTGTLAIESNVYALDEQQLVPRGSTLRNTKSILLCIVYTGAETKMMLNAKRPHHKLSHVDSIMNQIVVFIFIFQVALCVAGAIYHNLWTSETAFEALFVTGNDEAESDLVAGVLTFLSFVVLLNTFIPSSLVVSVEIVKALHAKFVVWDLHMKLPNGDGASANTPALMEELGQVNYLFSDKTGTLTENRMEFRKCSVAGRIYSIFSPPPAPSSGKELELPTTTTTTMSETTLQHLSTSSIVNAPVQSHQAKVWSLYELQEAGERPGTPEATFIQAMALCHTVLCEKIPNDDGAFGIQYMADSPDEGALVRAARELGMAFTGRNNHTMLLTSVREKSGSGQVTSSFEVLHVLAFNSTRKRMSVILRSANGTIELLCKGADCTILDLCSDFGPQSKACIMDHLKQFALEGLRTLCFAKRVLTDAEYNAWKTRYQAAELLMQGREASMDALVCEIEQKMTYVASTAIEDKLQDGVPETVTRLLRAGIKIWVLTGDKVETAVEIGRSCRVIAKDMVEVVLQGSTVAELAKNLAQLQTRPMTATVAWDIGVAPRYALIIDGFSLSFALMPANRLHFLQFTLECAAVVVCRMSPLQKALVVELVKESVPGVTMAVGDGANDVSMIRAAHVGVGVSGQEGHQAVRSADFAIQQFRHLDRLLLYHGRLSYFRVTQCINYFFYKNILFTAPQFIYGMYSLFSGTTYYSGLYIQAFNMLYTAAPVVVRAIMEKRLPDSLALQFPELYFLGNSNLLFSLPTTVLISAIGVVHAIVVTTLPLVALDAAQGVPYIDMHCDGVATYISIILIVTLLISFETCYWTGWVTFSYVGSIVFFVISGLIYDGMTSDLYGAWARLTVAPTFWLTIALALAMCILPLLALQGFRENFAECIEPVHILRRAKLYGKVRDIHNSEKQPGPSTVGE</sequence>
<feature type="transmembrane region" description="Helical" evidence="16">
    <location>
        <begin position="1005"/>
        <end position="1025"/>
    </location>
</feature>
<dbReference type="Proteomes" id="UP000030745">
    <property type="component" value="Unassembled WGS sequence"/>
</dbReference>
<feature type="transmembrane region" description="Helical" evidence="16">
    <location>
        <begin position="1045"/>
        <end position="1063"/>
    </location>
</feature>
<dbReference type="VEuPathDB" id="FungiDB:SPRG_15333"/>